<dbReference type="InterPro" id="IPR029063">
    <property type="entry name" value="SAM-dependent_MTases_sf"/>
</dbReference>
<protein>
    <recommendedName>
        <fullName evidence="1">Methyltransferase domain-containing protein</fullName>
    </recommendedName>
</protein>
<feature type="domain" description="Methyltransferase" evidence="1">
    <location>
        <begin position="75"/>
        <end position="164"/>
    </location>
</feature>
<dbReference type="AlphaFoldDB" id="A0A2H0BJJ9"/>
<dbReference type="Gene3D" id="3.40.50.150">
    <property type="entry name" value="Vaccinia Virus protein VP39"/>
    <property type="match status" value="1"/>
</dbReference>
<evidence type="ECO:0000313" key="3">
    <source>
        <dbReference type="Proteomes" id="UP000229847"/>
    </source>
</evidence>
<proteinExistence type="predicted"/>
<evidence type="ECO:0000259" key="1">
    <source>
        <dbReference type="Pfam" id="PF13649"/>
    </source>
</evidence>
<dbReference type="CDD" id="cd02440">
    <property type="entry name" value="AdoMet_MTases"/>
    <property type="match status" value="1"/>
</dbReference>
<dbReference type="SUPFAM" id="SSF53335">
    <property type="entry name" value="S-adenosyl-L-methionine-dependent methyltransferases"/>
    <property type="match status" value="1"/>
</dbReference>
<sequence>MIMKDYNKYFSKKYQSELEALMQRWDKRAIDWDQNLKDPNHYTNFEKSYERTDLFTQKMLTQYTDNKNIRSLTAIDLGCGTGESTRKLLRYAGKVWGIDLSPKMIGIANRKDMDVKFQVENVLIMNYPTNHFDILISRGIMISHIPYGSQEIAIKEIARIAKPGALIVYDYLHDLTTRQEFLNYSAKKASYDKRGMTKLLKTCGILGKYIFSGEAHERVNRVAIILDDKKYEKNLFCNDK</sequence>
<dbReference type="Pfam" id="PF13649">
    <property type="entry name" value="Methyltransf_25"/>
    <property type="match status" value="1"/>
</dbReference>
<dbReference type="InterPro" id="IPR041698">
    <property type="entry name" value="Methyltransf_25"/>
</dbReference>
<gene>
    <name evidence="2" type="ORF">COX03_00950</name>
</gene>
<organism evidence="2 3">
    <name type="scientific">Candidatus Woesebacteria bacterium CG22_combo_CG10-13_8_21_14_all_39_10</name>
    <dbReference type="NCBI Taxonomy" id="1975059"/>
    <lineage>
        <taxon>Bacteria</taxon>
        <taxon>Candidatus Woeseibacteriota</taxon>
    </lineage>
</organism>
<dbReference type="Proteomes" id="UP000229847">
    <property type="component" value="Unassembled WGS sequence"/>
</dbReference>
<dbReference type="PANTHER" id="PTHR43591">
    <property type="entry name" value="METHYLTRANSFERASE"/>
    <property type="match status" value="1"/>
</dbReference>
<evidence type="ECO:0000313" key="2">
    <source>
        <dbReference type="EMBL" id="PIP57842.1"/>
    </source>
</evidence>
<reference evidence="2 3" key="1">
    <citation type="submission" date="2017-09" db="EMBL/GenBank/DDBJ databases">
        <title>Depth-based differentiation of microbial function through sediment-hosted aquifers and enrichment of novel symbionts in the deep terrestrial subsurface.</title>
        <authorList>
            <person name="Probst A.J."/>
            <person name="Ladd B."/>
            <person name="Jarett J.K."/>
            <person name="Geller-Mcgrath D.E."/>
            <person name="Sieber C.M."/>
            <person name="Emerson J.B."/>
            <person name="Anantharaman K."/>
            <person name="Thomas B.C."/>
            <person name="Malmstrom R."/>
            <person name="Stieglmeier M."/>
            <person name="Klingl A."/>
            <person name="Woyke T."/>
            <person name="Ryan C.M."/>
            <person name="Banfield J.F."/>
        </authorList>
    </citation>
    <scope>NUCLEOTIDE SEQUENCE [LARGE SCALE GENOMIC DNA]</scope>
    <source>
        <strain evidence="2">CG22_combo_CG10-13_8_21_14_all_39_10</strain>
    </source>
</reference>
<accession>A0A2H0BJJ9</accession>
<name>A0A2H0BJJ9_9BACT</name>
<dbReference type="EMBL" id="PCSW01000028">
    <property type="protein sequence ID" value="PIP57842.1"/>
    <property type="molecule type" value="Genomic_DNA"/>
</dbReference>
<comment type="caution">
    <text evidence="2">The sequence shown here is derived from an EMBL/GenBank/DDBJ whole genome shotgun (WGS) entry which is preliminary data.</text>
</comment>